<dbReference type="AlphaFoldDB" id="A0A834ACE8"/>
<gene>
    <name evidence="2" type="ORF">HJG60_010958</name>
</gene>
<sequence>MGQCPEPGLPSWASALGFSHETARSLGSAFSLEQRGARLKDLTQAVTVTVEAIKLFPKPGRFLLFLPFLEETGTRGPSSSAEPLIPAHCLCQLQDPGSQPPRGLPDLLSSCTALHPLCLERRTGVSGPLESPLMPPTGARGQG</sequence>
<dbReference type="EMBL" id="JABVXQ010000005">
    <property type="protein sequence ID" value="KAF6109755.1"/>
    <property type="molecule type" value="Genomic_DNA"/>
</dbReference>
<dbReference type="Proteomes" id="UP000664940">
    <property type="component" value="Unassembled WGS sequence"/>
</dbReference>
<protein>
    <submittedName>
        <fullName evidence="2">Uncharacterized protein</fullName>
    </submittedName>
</protein>
<name>A0A834ACE8_9CHIR</name>
<comment type="caution">
    <text evidence="2">The sequence shown here is derived from an EMBL/GenBank/DDBJ whole genome shotgun (WGS) entry which is preliminary data.</text>
</comment>
<evidence type="ECO:0000313" key="3">
    <source>
        <dbReference type="Proteomes" id="UP000664940"/>
    </source>
</evidence>
<feature type="region of interest" description="Disordered" evidence="1">
    <location>
        <begin position="123"/>
        <end position="143"/>
    </location>
</feature>
<accession>A0A834ACE8</accession>
<proteinExistence type="predicted"/>
<evidence type="ECO:0000313" key="2">
    <source>
        <dbReference type="EMBL" id="KAF6109755.1"/>
    </source>
</evidence>
<reference evidence="2 3" key="1">
    <citation type="journal article" date="2020" name="Nature">
        <title>Six reference-quality genomes reveal evolution of bat adaptations.</title>
        <authorList>
            <person name="Jebb D."/>
            <person name="Huang Z."/>
            <person name="Pippel M."/>
            <person name="Hughes G.M."/>
            <person name="Lavrichenko K."/>
            <person name="Devanna P."/>
            <person name="Winkler S."/>
            <person name="Jermiin L.S."/>
            <person name="Skirmuntt E.C."/>
            <person name="Katzourakis A."/>
            <person name="Burkitt-Gray L."/>
            <person name="Ray D.A."/>
            <person name="Sullivan K.A.M."/>
            <person name="Roscito J.G."/>
            <person name="Kirilenko B.M."/>
            <person name="Davalos L.M."/>
            <person name="Corthals A.P."/>
            <person name="Power M.L."/>
            <person name="Jones G."/>
            <person name="Ransome R.D."/>
            <person name="Dechmann D.K.N."/>
            <person name="Locatelli A.G."/>
            <person name="Puechmaille S.J."/>
            <person name="Fedrigo O."/>
            <person name="Jarvis E.D."/>
            <person name="Hiller M."/>
            <person name="Vernes S.C."/>
            <person name="Myers E.W."/>
            <person name="Teeling E.C."/>
        </authorList>
    </citation>
    <scope>NUCLEOTIDE SEQUENCE [LARGE SCALE GENOMIC DNA]</scope>
    <source>
        <strain evidence="2">Bat1K_MPI-CBG_1</strain>
    </source>
</reference>
<organism evidence="2 3">
    <name type="scientific">Phyllostomus discolor</name>
    <name type="common">pale spear-nosed bat</name>
    <dbReference type="NCBI Taxonomy" id="89673"/>
    <lineage>
        <taxon>Eukaryota</taxon>
        <taxon>Metazoa</taxon>
        <taxon>Chordata</taxon>
        <taxon>Craniata</taxon>
        <taxon>Vertebrata</taxon>
        <taxon>Euteleostomi</taxon>
        <taxon>Mammalia</taxon>
        <taxon>Eutheria</taxon>
        <taxon>Laurasiatheria</taxon>
        <taxon>Chiroptera</taxon>
        <taxon>Yangochiroptera</taxon>
        <taxon>Phyllostomidae</taxon>
        <taxon>Phyllostominae</taxon>
        <taxon>Phyllostomus</taxon>
    </lineage>
</organism>
<evidence type="ECO:0000256" key="1">
    <source>
        <dbReference type="SAM" id="MobiDB-lite"/>
    </source>
</evidence>